<evidence type="ECO:0000256" key="5">
    <source>
        <dbReference type="ARBA" id="ARBA00022741"/>
    </source>
</evidence>
<evidence type="ECO:0000256" key="2">
    <source>
        <dbReference type="ARBA" id="ARBA00012438"/>
    </source>
</evidence>
<feature type="transmembrane region" description="Helical" evidence="9">
    <location>
        <begin position="32"/>
        <end position="52"/>
    </location>
</feature>
<dbReference type="RefSeq" id="WP_130629971.1">
    <property type="nucleotide sequence ID" value="NZ_CP036164.1"/>
</dbReference>
<keyword evidence="6" id="KW-0418">Kinase</keyword>
<proteinExistence type="predicted"/>
<dbReference type="Pfam" id="PF02518">
    <property type="entry name" value="HATPase_c"/>
    <property type="match status" value="1"/>
</dbReference>
<dbReference type="GO" id="GO:0016020">
    <property type="term" value="C:membrane"/>
    <property type="evidence" value="ECO:0007669"/>
    <property type="project" value="InterPro"/>
</dbReference>
<feature type="transmembrane region" description="Helical" evidence="9">
    <location>
        <begin position="169"/>
        <end position="187"/>
    </location>
</feature>
<gene>
    <name evidence="11" type="ORF">EXU32_11150</name>
</gene>
<feature type="transmembrane region" description="Helical" evidence="9">
    <location>
        <begin position="141"/>
        <end position="163"/>
    </location>
</feature>
<evidence type="ECO:0000313" key="11">
    <source>
        <dbReference type="EMBL" id="QBF46753.1"/>
    </source>
</evidence>
<keyword evidence="3" id="KW-0597">Phosphoprotein</keyword>
<evidence type="ECO:0000313" key="12">
    <source>
        <dbReference type="Proteomes" id="UP000290408"/>
    </source>
</evidence>
<dbReference type="Pfam" id="PF07730">
    <property type="entry name" value="HisKA_3"/>
    <property type="match status" value="1"/>
</dbReference>
<feature type="transmembrane region" description="Helical" evidence="9">
    <location>
        <begin position="89"/>
        <end position="107"/>
    </location>
</feature>
<keyword evidence="9" id="KW-0472">Membrane</keyword>
<dbReference type="EMBL" id="CP036164">
    <property type="protein sequence ID" value="QBF46753.1"/>
    <property type="molecule type" value="Genomic_DNA"/>
</dbReference>
<evidence type="ECO:0000256" key="9">
    <source>
        <dbReference type="SAM" id="Phobius"/>
    </source>
</evidence>
<dbReference type="KEGG" id="jli:EXU32_11150"/>
<accession>A0A4P6MYM7</accession>
<keyword evidence="12" id="KW-1185">Reference proteome</keyword>
<protein>
    <recommendedName>
        <fullName evidence="2">histidine kinase</fullName>
        <ecNumber evidence="2">2.7.13.3</ecNumber>
    </recommendedName>
</protein>
<keyword evidence="4" id="KW-0808">Transferase</keyword>
<feature type="transmembrane region" description="Helical" evidence="9">
    <location>
        <begin position="113"/>
        <end position="129"/>
    </location>
</feature>
<dbReference type="SMART" id="SM00387">
    <property type="entry name" value="HATPase_c"/>
    <property type="match status" value="1"/>
</dbReference>
<dbReference type="PANTHER" id="PTHR24421">
    <property type="entry name" value="NITRATE/NITRITE SENSOR PROTEIN NARX-RELATED"/>
    <property type="match status" value="1"/>
</dbReference>
<dbReference type="InterPro" id="IPR050482">
    <property type="entry name" value="Sensor_HK_TwoCompSys"/>
</dbReference>
<reference evidence="11 12" key="1">
    <citation type="submission" date="2019-02" db="EMBL/GenBank/DDBJ databases">
        <title>Genomic data mining of an Antarctic deep-sea actinobacterium, Janibacterlimosus P3-3-X1.</title>
        <authorList>
            <person name="Liao L."/>
            <person name="Chen B."/>
        </authorList>
    </citation>
    <scope>NUCLEOTIDE SEQUENCE [LARGE SCALE GENOMIC DNA]</scope>
    <source>
        <strain evidence="11 12">P3-3-X1</strain>
    </source>
</reference>
<dbReference type="OrthoDB" id="227596at2"/>
<dbReference type="InterPro" id="IPR003594">
    <property type="entry name" value="HATPase_dom"/>
</dbReference>
<sequence>MITGPVTMAMVMLAVSLIGSGTAMLRLGRARVAGGVLVLTGAGLLVACVLESTGLAEGARIALFATALLLAPLAVVAYPRFDVRSPVEFVVLIVVIAAGAMGALVAVRTSVQQAMVLIILLALIGLVWWRLEHAVGPDRWALSWCALGAGSGVLGAGVASFAAPNVSGAVLAVVLLCLVGPAMYVGAVHPDLVDVRGVAVHVVVAVTASVGYVAAFVGLAAFLELLAGGQPSVGVLGIIGAGLAATFQPARQLLRGVIDELLFGSRPDPLGVAGEVADQVGDDPLRALHVIRHAMVLPYVAVRMNGAVVAESGTEVMHTRVLALGTAHAAQAGSTHSELVVGLRPGDLGMSPADEQVLHLVVPLLAQTLRARGLAADLQSSREQTITGIEEERRRLRRDLHDGMGPRLSGIAFIADAALNSVRTDPTAAEGHLRFLRTETVGVIEDIRDLVYAMRPPALDELGLVPAIRQHASTLRSPDGAGIEVSVWADACAPLTAAAEVAAYRIVVEALANVARHSGASAASVRLTWAVEGVVIEVRDNGGPGSTWTSGIGLASMRERAAELGGTLLARPDSSGGVVIATLPRGPSVMIDP</sequence>
<evidence type="ECO:0000256" key="6">
    <source>
        <dbReference type="ARBA" id="ARBA00022777"/>
    </source>
</evidence>
<evidence type="ECO:0000256" key="4">
    <source>
        <dbReference type="ARBA" id="ARBA00022679"/>
    </source>
</evidence>
<dbReference type="InterPro" id="IPR036890">
    <property type="entry name" value="HATPase_C_sf"/>
</dbReference>
<dbReference type="GO" id="GO:0046983">
    <property type="term" value="F:protein dimerization activity"/>
    <property type="evidence" value="ECO:0007669"/>
    <property type="project" value="InterPro"/>
</dbReference>
<dbReference type="CDD" id="cd16917">
    <property type="entry name" value="HATPase_UhpB-NarQ-NarX-like"/>
    <property type="match status" value="1"/>
</dbReference>
<evidence type="ECO:0000256" key="3">
    <source>
        <dbReference type="ARBA" id="ARBA00022553"/>
    </source>
</evidence>
<organism evidence="11 12">
    <name type="scientific">Janibacter limosus</name>
    <dbReference type="NCBI Taxonomy" id="53458"/>
    <lineage>
        <taxon>Bacteria</taxon>
        <taxon>Bacillati</taxon>
        <taxon>Actinomycetota</taxon>
        <taxon>Actinomycetes</taxon>
        <taxon>Micrococcales</taxon>
        <taxon>Intrasporangiaceae</taxon>
        <taxon>Janibacter</taxon>
    </lineage>
</organism>
<comment type="catalytic activity">
    <reaction evidence="1">
        <text>ATP + protein L-histidine = ADP + protein N-phospho-L-histidine.</text>
        <dbReference type="EC" id="2.7.13.3"/>
    </reaction>
</comment>
<keyword evidence="7" id="KW-0067">ATP-binding</keyword>
<evidence type="ECO:0000256" key="8">
    <source>
        <dbReference type="ARBA" id="ARBA00023012"/>
    </source>
</evidence>
<feature type="transmembrane region" description="Helical" evidence="9">
    <location>
        <begin position="199"/>
        <end position="223"/>
    </location>
</feature>
<dbReference type="PANTHER" id="PTHR24421:SF10">
    <property type="entry name" value="NITRATE_NITRITE SENSOR PROTEIN NARQ"/>
    <property type="match status" value="1"/>
</dbReference>
<keyword evidence="9" id="KW-0812">Transmembrane</keyword>
<name>A0A4P6MYM7_9MICO</name>
<keyword evidence="5" id="KW-0547">Nucleotide-binding</keyword>
<keyword evidence="8" id="KW-0902">Two-component regulatory system</keyword>
<keyword evidence="9" id="KW-1133">Transmembrane helix</keyword>
<dbReference type="Gene3D" id="1.20.5.1930">
    <property type="match status" value="1"/>
</dbReference>
<dbReference type="Gene3D" id="3.30.565.10">
    <property type="entry name" value="Histidine kinase-like ATPase, C-terminal domain"/>
    <property type="match status" value="1"/>
</dbReference>
<feature type="transmembrane region" description="Helical" evidence="9">
    <location>
        <begin position="6"/>
        <end position="25"/>
    </location>
</feature>
<dbReference type="InterPro" id="IPR011712">
    <property type="entry name" value="Sig_transdc_His_kin_sub3_dim/P"/>
</dbReference>
<evidence type="ECO:0000256" key="7">
    <source>
        <dbReference type="ARBA" id="ARBA00022840"/>
    </source>
</evidence>
<dbReference type="GO" id="GO:0005524">
    <property type="term" value="F:ATP binding"/>
    <property type="evidence" value="ECO:0007669"/>
    <property type="project" value="UniProtKB-KW"/>
</dbReference>
<dbReference type="GO" id="GO:0000155">
    <property type="term" value="F:phosphorelay sensor kinase activity"/>
    <property type="evidence" value="ECO:0007669"/>
    <property type="project" value="InterPro"/>
</dbReference>
<dbReference type="AlphaFoldDB" id="A0A4P6MYM7"/>
<feature type="transmembrane region" description="Helical" evidence="9">
    <location>
        <begin position="58"/>
        <end position="77"/>
    </location>
</feature>
<dbReference type="EC" id="2.7.13.3" evidence="2"/>
<dbReference type="SUPFAM" id="SSF55874">
    <property type="entry name" value="ATPase domain of HSP90 chaperone/DNA topoisomerase II/histidine kinase"/>
    <property type="match status" value="1"/>
</dbReference>
<feature type="domain" description="Histidine kinase/HSP90-like ATPase" evidence="10">
    <location>
        <begin position="498"/>
        <end position="587"/>
    </location>
</feature>
<evidence type="ECO:0000259" key="10">
    <source>
        <dbReference type="SMART" id="SM00387"/>
    </source>
</evidence>
<evidence type="ECO:0000256" key="1">
    <source>
        <dbReference type="ARBA" id="ARBA00000085"/>
    </source>
</evidence>
<dbReference type="Proteomes" id="UP000290408">
    <property type="component" value="Chromosome"/>
</dbReference>